<comment type="catalytic activity">
    <reaction evidence="12">
        <text>Preferential cleavage: (Ac)2-L-Lys-D-Ala-|-D-Ala. Also transpeptidation of peptidyl-alanyl moieties that are N-acyl substituents of D-alanine.</text>
        <dbReference type="EC" id="3.4.16.4"/>
    </reaction>
</comment>
<evidence type="ECO:0000256" key="8">
    <source>
        <dbReference type="ARBA" id="ARBA00022801"/>
    </source>
</evidence>
<sequence>MKTTIGVISLKKKKIIAAMLCILMFISITTGTSSANAPTISAGSAIVMDVKTGRILYSKNMNNKKPMASTTKIMTALLALENSKPNDLVKIHKKAVGVEGSSIYLQPNEELKMQDLIYGLMLRSGNDSAVAIAHQISGSAEDFAHLMNKRAKEIGALNTNFMNPHGLHHDEHYTTAYDLGLISREALLNEEFNKVVQTKVWVAEREGFKYFHNKNRTLSEFSGGDGVKTGFTKAAGRCLVTSATRNGMQLVCVVLNAPNWFQDSYQLLNYAFDEYQPWKVIDKDTPLKTVTISNGKKESTKVICPEDIIVPVTEEEKDKIVTVLELGETVNAPILRGTKLGRAKVYVDNKLLYTTILTSREDIEQKNILDRISNFIRKKS</sequence>
<evidence type="ECO:0000259" key="17">
    <source>
        <dbReference type="SMART" id="SM00936"/>
    </source>
</evidence>
<keyword evidence="11" id="KW-0961">Cell wall biogenesis/degradation</keyword>
<dbReference type="GO" id="GO:0009002">
    <property type="term" value="F:serine-type D-Ala-D-Ala carboxypeptidase activity"/>
    <property type="evidence" value="ECO:0007669"/>
    <property type="project" value="UniProtKB-EC"/>
</dbReference>
<dbReference type="PANTHER" id="PTHR21581">
    <property type="entry name" value="D-ALANYL-D-ALANINE CARBOXYPEPTIDASE"/>
    <property type="match status" value="1"/>
</dbReference>
<dbReference type="SUPFAM" id="SSF56601">
    <property type="entry name" value="beta-lactamase/transpeptidase-like"/>
    <property type="match status" value="1"/>
</dbReference>
<dbReference type="EC" id="3.4.16.4" evidence="4"/>
<proteinExistence type="inferred from homology"/>
<evidence type="ECO:0000256" key="9">
    <source>
        <dbReference type="ARBA" id="ARBA00022960"/>
    </source>
</evidence>
<dbReference type="GO" id="GO:0006508">
    <property type="term" value="P:proteolysis"/>
    <property type="evidence" value="ECO:0007669"/>
    <property type="project" value="UniProtKB-KW"/>
</dbReference>
<dbReference type="GO" id="GO:0009252">
    <property type="term" value="P:peptidoglycan biosynthetic process"/>
    <property type="evidence" value="ECO:0007669"/>
    <property type="project" value="UniProtKB-UniPathway"/>
</dbReference>
<comment type="similarity">
    <text evidence="3 15">Belongs to the peptidase S11 family.</text>
</comment>
<feature type="active site" description="Proton acceptor" evidence="13">
    <location>
        <position position="72"/>
    </location>
</feature>
<evidence type="ECO:0000256" key="4">
    <source>
        <dbReference type="ARBA" id="ARBA00012448"/>
    </source>
</evidence>
<keyword evidence="8" id="KW-0378">Hydrolase</keyword>
<dbReference type="PRINTS" id="PR00725">
    <property type="entry name" value="DADACBPTASE1"/>
</dbReference>
<evidence type="ECO:0000313" key="18">
    <source>
        <dbReference type="EMBL" id="AOT68122.1"/>
    </source>
</evidence>
<keyword evidence="5 18" id="KW-0121">Carboxypeptidase</keyword>
<dbReference type="SMART" id="SM00936">
    <property type="entry name" value="PBP5_C"/>
    <property type="match status" value="1"/>
</dbReference>
<keyword evidence="7 16" id="KW-0732">Signal</keyword>
<dbReference type="InterPro" id="IPR037167">
    <property type="entry name" value="Peptidase_S11_C_sf"/>
</dbReference>
<keyword evidence="9" id="KW-0133">Cell shape</keyword>
<dbReference type="KEGG" id="gfe:Gferi_00120"/>
<evidence type="ECO:0000313" key="19">
    <source>
        <dbReference type="Proteomes" id="UP000095743"/>
    </source>
</evidence>
<dbReference type="InterPro" id="IPR001967">
    <property type="entry name" value="Peptidase_S11_N"/>
</dbReference>
<feature type="chain" id="PRO_5009107371" description="serine-type D-Ala-D-Ala carboxypeptidase" evidence="16">
    <location>
        <begin position="36"/>
        <end position="380"/>
    </location>
</feature>
<gene>
    <name evidence="18" type="ORF">Gferi_00120</name>
</gene>
<dbReference type="EMBL" id="CP017269">
    <property type="protein sequence ID" value="AOT68122.1"/>
    <property type="molecule type" value="Genomic_DNA"/>
</dbReference>
<evidence type="ECO:0000256" key="6">
    <source>
        <dbReference type="ARBA" id="ARBA00022670"/>
    </source>
</evidence>
<dbReference type="InterPro" id="IPR015956">
    <property type="entry name" value="Peniciliin-bd_prot_C_sf"/>
</dbReference>
<evidence type="ECO:0000256" key="10">
    <source>
        <dbReference type="ARBA" id="ARBA00022984"/>
    </source>
</evidence>
<dbReference type="InterPro" id="IPR012907">
    <property type="entry name" value="Peptidase_S11_C"/>
</dbReference>
<evidence type="ECO:0000256" key="2">
    <source>
        <dbReference type="ARBA" id="ARBA00004752"/>
    </source>
</evidence>
<evidence type="ECO:0000256" key="5">
    <source>
        <dbReference type="ARBA" id="ARBA00022645"/>
    </source>
</evidence>
<dbReference type="Gene3D" id="2.60.410.10">
    <property type="entry name" value="D-Ala-D-Ala carboxypeptidase, C-terminal domain"/>
    <property type="match status" value="1"/>
</dbReference>
<feature type="active site" evidence="13">
    <location>
        <position position="124"/>
    </location>
</feature>
<dbReference type="Proteomes" id="UP000095743">
    <property type="component" value="Chromosome"/>
</dbReference>
<dbReference type="AlphaFoldDB" id="A0A1D8GB48"/>
<feature type="domain" description="Peptidase S11 D-Ala-D-Ala carboxypeptidase A C-terminal" evidence="17">
    <location>
        <begin position="275"/>
        <end position="365"/>
    </location>
</feature>
<dbReference type="Gene3D" id="3.40.710.10">
    <property type="entry name" value="DD-peptidase/beta-lactamase superfamily"/>
    <property type="match status" value="1"/>
</dbReference>
<reference evidence="18 19" key="1">
    <citation type="submission" date="2016-09" db="EMBL/GenBank/DDBJ databases">
        <title>Genomic analysis reveals versatility of anaerobic energy metabolism of Geosporobacter ferrireducens IRF9 of phylum Firmicutes.</title>
        <authorList>
            <person name="Kim S.-J."/>
        </authorList>
    </citation>
    <scope>NUCLEOTIDE SEQUENCE [LARGE SCALE GENOMIC DNA]</scope>
    <source>
        <strain evidence="18 19">IRF9</strain>
    </source>
</reference>
<protein>
    <recommendedName>
        <fullName evidence="4">serine-type D-Ala-D-Ala carboxypeptidase</fullName>
        <ecNumber evidence="4">3.4.16.4</ecNumber>
    </recommendedName>
</protein>
<keyword evidence="19" id="KW-1185">Reference proteome</keyword>
<feature type="active site" description="Acyl-ester intermediate" evidence="13">
    <location>
        <position position="69"/>
    </location>
</feature>
<dbReference type="UniPathway" id="UPA00219"/>
<accession>A0A1D8GB48</accession>
<dbReference type="SUPFAM" id="SSF69189">
    <property type="entry name" value="Penicillin-binding protein associated domain"/>
    <property type="match status" value="1"/>
</dbReference>
<comment type="pathway">
    <text evidence="2">Cell wall biogenesis; peptidoglycan biosynthesis.</text>
</comment>
<dbReference type="GO" id="GO:0071555">
    <property type="term" value="P:cell wall organization"/>
    <property type="evidence" value="ECO:0007669"/>
    <property type="project" value="UniProtKB-KW"/>
</dbReference>
<evidence type="ECO:0000256" key="3">
    <source>
        <dbReference type="ARBA" id="ARBA00007164"/>
    </source>
</evidence>
<keyword evidence="6" id="KW-0645">Protease</keyword>
<dbReference type="PANTHER" id="PTHR21581:SF33">
    <property type="entry name" value="D-ALANYL-D-ALANINE CARBOXYPEPTIDASE DACB"/>
    <property type="match status" value="1"/>
</dbReference>
<dbReference type="Pfam" id="PF00768">
    <property type="entry name" value="Peptidase_S11"/>
    <property type="match status" value="1"/>
</dbReference>
<dbReference type="STRING" id="1424294.Gferi_00120"/>
<evidence type="ECO:0000256" key="7">
    <source>
        <dbReference type="ARBA" id="ARBA00022729"/>
    </source>
</evidence>
<dbReference type="GO" id="GO:0008360">
    <property type="term" value="P:regulation of cell shape"/>
    <property type="evidence" value="ECO:0007669"/>
    <property type="project" value="UniProtKB-KW"/>
</dbReference>
<evidence type="ECO:0000256" key="15">
    <source>
        <dbReference type="RuleBase" id="RU004016"/>
    </source>
</evidence>
<comment type="function">
    <text evidence="1">Removes C-terminal D-alanyl residues from sugar-peptide cell wall precursors.</text>
</comment>
<evidence type="ECO:0000256" key="12">
    <source>
        <dbReference type="ARBA" id="ARBA00034000"/>
    </source>
</evidence>
<organism evidence="18 19">
    <name type="scientific">Geosporobacter ferrireducens</name>
    <dbReference type="NCBI Taxonomy" id="1424294"/>
    <lineage>
        <taxon>Bacteria</taxon>
        <taxon>Bacillati</taxon>
        <taxon>Bacillota</taxon>
        <taxon>Clostridia</taxon>
        <taxon>Peptostreptococcales</taxon>
        <taxon>Thermotaleaceae</taxon>
        <taxon>Geosporobacter</taxon>
    </lineage>
</organism>
<evidence type="ECO:0000256" key="13">
    <source>
        <dbReference type="PIRSR" id="PIRSR618044-1"/>
    </source>
</evidence>
<dbReference type="Pfam" id="PF07943">
    <property type="entry name" value="PBP5_C"/>
    <property type="match status" value="1"/>
</dbReference>
<keyword evidence="10" id="KW-0573">Peptidoglycan synthesis</keyword>
<dbReference type="InterPro" id="IPR018044">
    <property type="entry name" value="Peptidase_S11"/>
</dbReference>
<evidence type="ECO:0000256" key="1">
    <source>
        <dbReference type="ARBA" id="ARBA00003217"/>
    </source>
</evidence>
<evidence type="ECO:0000256" key="14">
    <source>
        <dbReference type="PIRSR" id="PIRSR618044-2"/>
    </source>
</evidence>
<feature type="binding site" evidence="14">
    <location>
        <position position="228"/>
    </location>
    <ligand>
        <name>substrate</name>
    </ligand>
</feature>
<evidence type="ECO:0000256" key="16">
    <source>
        <dbReference type="SAM" id="SignalP"/>
    </source>
</evidence>
<name>A0A1D8GB48_9FIRM</name>
<feature type="signal peptide" evidence="16">
    <location>
        <begin position="1"/>
        <end position="35"/>
    </location>
</feature>
<evidence type="ECO:0000256" key="11">
    <source>
        <dbReference type="ARBA" id="ARBA00023316"/>
    </source>
</evidence>
<dbReference type="InterPro" id="IPR012338">
    <property type="entry name" value="Beta-lactam/transpept-like"/>
</dbReference>